<protein>
    <submittedName>
        <fullName evidence="3">Uncharacterized protein</fullName>
    </submittedName>
</protein>
<gene>
    <name evidence="3" type="ORF">POTOM_057026</name>
</gene>
<keyword evidence="2" id="KW-0812">Transmembrane</keyword>
<dbReference type="Proteomes" id="UP000886885">
    <property type="component" value="Chromosome 18D"/>
</dbReference>
<feature type="compositionally biased region" description="Polar residues" evidence="1">
    <location>
        <begin position="228"/>
        <end position="242"/>
    </location>
</feature>
<reference evidence="3" key="1">
    <citation type="journal article" date="2020" name="bioRxiv">
        <title>Hybrid origin of Populus tomentosa Carr. identified through genome sequencing and phylogenomic analysis.</title>
        <authorList>
            <person name="An X."/>
            <person name="Gao K."/>
            <person name="Chen Z."/>
            <person name="Li J."/>
            <person name="Yang X."/>
            <person name="Yang X."/>
            <person name="Zhou J."/>
            <person name="Guo T."/>
            <person name="Zhao T."/>
            <person name="Huang S."/>
            <person name="Miao D."/>
            <person name="Khan W.U."/>
            <person name="Rao P."/>
            <person name="Ye M."/>
            <person name="Lei B."/>
            <person name="Liao W."/>
            <person name="Wang J."/>
            <person name="Ji L."/>
            <person name="Li Y."/>
            <person name="Guo B."/>
            <person name="Mustafa N.S."/>
            <person name="Li S."/>
            <person name="Yun Q."/>
            <person name="Keller S.R."/>
            <person name="Mao J."/>
            <person name="Zhang R."/>
            <person name="Strauss S.H."/>
        </authorList>
    </citation>
    <scope>NUCLEOTIDE SEQUENCE</scope>
    <source>
        <strain evidence="3">GM15</strain>
        <tissue evidence="3">Leaf</tissue>
    </source>
</reference>
<dbReference type="OrthoDB" id="676979at2759"/>
<organism evidence="3 4">
    <name type="scientific">Populus tomentosa</name>
    <name type="common">Chinese white poplar</name>
    <dbReference type="NCBI Taxonomy" id="118781"/>
    <lineage>
        <taxon>Eukaryota</taxon>
        <taxon>Viridiplantae</taxon>
        <taxon>Streptophyta</taxon>
        <taxon>Embryophyta</taxon>
        <taxon>Tracheophyta</taxon>
        <taxon>Spermatophyta</taxon>
        <taxon>Magnoliopsida</taxon>
        <taxon>eudicotyledons</taxon>
        <taxon>Gunneridae</taxon>
        <taxon>Pentapetalae</taxon>
        <taxon>rosids</taxon>
        <taxon>fabids</taxon>
        <taxon>Malpighiales</taxon>
        <taxon>Salicaceae</taxon>
        <taxon>Saliceae</taxon>
        <taxon>Populus</taxon>
    </lineage>
</organism>
<dbReference type="AlphaFoldDB" id="A0A8X8C3I6"/>
<evidence type="ECO:0000256" key="1">
    <source>
        <dbReference type="SAM" id="MobiDB-lite"/>
    </source>
</evidence>
<comment type="caution">
    <text evidence="3">The sequence shown here is derived from an EMBL/GenBank/DDBJ whole genome shotgun (WGS) entry which is preliminary data.</text>
</comment>
<proteinExistence type="predicted"/>
<keyword evidence="4" id="KW-1185">Reference proteome</keyword>
<sequence>MTSSLYSKILSAPPDRNRICYYYFFIWFSVVDADTISKSAIPGIALGALMILLMILVAACRPHNSAPFSDVSLDIPGILSFFYHIYINYSKPKMVIHRMNMALHVHEDIIRMTENLSEKYIVGHCASRIVYKFVLKNCRPVAIKRLYSHYPQCLKEFETDLEKILSKTANNAVMETVDPEITVTCKDLGAVKKVFQLVLLCTKRRPIDSSTMNDVRRVLGSLGPPMTPTKQSTPSSTCPTPI</sequence>
<keyword evidence="2" id="KW-0472">Membrane</keyword>
<evidence type="ECO:0000313" key="4">
    <source>
        <dbReference type="Proteomes" id="UP000886885"/>
    </source>
</evidence>
<feature type="transmembrane region" description="Helical" evidence="2">
    <location>
        <begin position="71"/>
        <end position="89"/>
    </location>
</feature>
<dbReference type="FunFam" id="3.30.200.20:FF:000288">
    <property type="entry name" value="LRR receptor-like serine/threonine-protein kinase ERECTA"/>
    <property type="match status" value="1"/>
</dbReference>
<name>A0A8X8C3I6_POPTO</name>
<feature type="transmembrane region" description="Helical" evidence="2">
    <location>
        <begin position="40"/>
        <end position="59"/>
    </location>
</feature>
<accession>A0A8X8C3I6</accession>
<feature type="region of interest" description="Disordered" evidence="1">
    <location>
        <begin position="220"/>
        <end position="242"/>
    </location>
</feature>
<keyword evidence="2" id="KW-1133">Transmembrane helix</keyword>
<evidence type="ECO:0000313" key="3">
    <source>
        <dbReference type="EMBL" id="KAG6739430.1"/>
    </source>
</evidence>
<dbReference type="EMBL" id="JAAWWB010000036">
    <property type="protein sequence ID" value="KAG6739430.1"/>
    <property type="molecule type" value="Genomic_DNA"/>
</dbReference>
<evidence type="ECO:0000256" key="2">
    <source>
        <dbReference type="SAM" id="Phobius"/>
    </source>
</evidence>